<evidence type="ECO:0000256" key="5">
    <source>
        <dbReference type="ARBA" id="ARBA00022777"/>
    </source>
</evidence>
<dbReference type="AlphaFoldDB" id="A0A660S5Q3"/>
<dbReference type="Proteomes" id="UP000282321">
    <property type="component" value="Unassembled WGS sequence"/>
</dbReference>
<sequence length="657" mass="75731">MIDYRIYWALTTSLLTVLSITFIAPSIRLKKLKYGFILVNLTIFIWNFGYFLLNLYKLQFLLKIIYVGDAFIGPAMIFFTAVYMRVEENKWLKKYIMGTFVLSTILAMTIYSRMGVYYSFKRFFIIIIFAEMISAILIILKWFSKESNSERKNNLTLLAIIYLIGIMGGATDFLPHNFGIRIFSVGNIAAAIMTLSFMFVVAKETILPKKEYIANIVTYILTFLLISTLFTIIVFSMKNRSDSFLLLSIFLASFITVIMIPIINKFEIEIIDKYLVKEKAQLEKFLKDIGNYLVVGIDETDIIGYSIFTLKDLFPKNEFCFLRFVGDFGYIKIYSTESKESQDIYKIIDMDSLETVVKKMMNNEGIYVEEMQDSELKNYLQSKNVQYIVPIEYSDFIGILGIISQQRFILSNYNEELIKNVAKSMTLSLSNVKIYRSQAENEKNSEIESMIRKIGEEYKPKLINVLNNTELIALKNYNKRESIKFLGEIKKDVIHLYNLTIDLVKYTKKHGKNKQAYNINEIIENALNIIYIPTEIKVNKKFGELPKTDVYYDELLRTFTNILSNSVEAIVDKGTIEIATRYDNINNRIIVVIEDSGSGIDSKIIQDIFSPLFTTRKENAGIGLSLAKRVIEEHGGKIQVLSKEGDGTTIRIVLPVM</sequence>
<dbReference type="InterPro" id="IPR005467">
    <property type="entry name" value="His_kinase_dom"/>
</dbReference>
<feature type="transmembrane region" description="Helical" evidence="8">
    <location>
        <begin position="34"/>
        <end position="52"/>
    </location>
</feature>
<name>A0A660S5Q3_UNCT6</name>
<evidence type="ECO:0000256" key="7">
    <source>
        <dbReference type="ARBA" id="ARBA00023012"/>
    </source>
</evidence>
<feature type="transmembrane region" description="Helical" evidence="8">
    <location>
        <begin position="64"/>
        <end position="83"/>
    </location>
</feature>
<evidence type="ECO:0000313" key="10">
    <source>
        <dbReference type="EMBL" id="RKX64891.1"/>
    </source>
</evidence>
<evidence type="ECO:0000256" key="3">
    <source>
        <dbReference type="ARBA" id="ARBA00022679"/>
    </source>
</evidence>
<feature type="transmembrane region" description="Helical" evidence="8">
    <location>
        <begin position="213"/>
        <end position="237"/>
    </location>
</feature>
<feature type="transmembrane region" description="Helical" evidence="8">
    <location>
        <begin position="243"/>
        <end position="263"/>
    </location>
</feature>
<dbReference type="InterPro" id="IPR004358">
    <property type="entry name" value="Sig_transdc_His_kin-like_C"/>
</dbReference>
<keyword evidence="8" id="KW-0472">Membrane</keyword>
<dbReference type="Gene3D" id="3.30.565.10">
    <property type="entry name" value="Histidine kinase-like ATPase, C-terminal domain"/>
    <property type="match status" value="1"/>
</dbReference>
<evidence type="ECO:0000256" key="6">
    <source>
        <dbReference type="ARBA" id="ARBA00022840"/>
    </source>
</evidence>
<dbReference type="EC" id="2.7.13.3" evidence="2"/>
<dbReference type="PRINTS" id="PR00344">
    <property type="entry name" value="BCTRLSENSOR"/>
</dbReference>
<dbReference type="PROSITE" id="PS50109">
    <property type="entry name" value="HIS_KIN"/>
    <property type="match status" value="1"/>
</dbReference>
<keyword evidence="7" id="KW-0902">Two-component regulatory system</keyword>
<accession>A0A660S5Q3</accession>
<dbReference type="Pfam" id="PF02518">
    <property type="entry name" value="HATPase_c"/>
    <property type="match status" value="1"/>
</dbReference>
<dbReference type="GO" id="GO:0000160">
    <property type="term" value="P:phosphorelay signal transduction system"/>
    <property type="evidence" value="ECO:0007669"/>
    <property type="project" value="UniProtKB-KW"/>
</dbReference>
<feature type="transmembrane region" description="Helical" evidence="8">
    <location>
        <begin position="6"/>
        <end position="27"/>
    </location>
</feature>
<feature type="transmembrane region" description="Helical" evidence="8">
    <location>
        <begin position="95"/>
        <end position="111"/>
    </location>
</feature>
<dbReference type="SMART" id="SM00387">
    <property type="entry name" value="HATPase_c"/>
    <property type="match status" value="1"/>
</dbReference>
<keyword evidence="8" id="KW-1133">Transmembrane helix</keyword>
<comment type="catalytic activity">
    <reaction evidence="1">
        <text>ATP + protein L-histidine = ADP + protein N-phospho-L-histidine.</text>
        <dbReference type="EC" id="2.7.13.3"/>
    </reaction>
</comment>
<feature type="domain" description="Histidine kinase" evidence="9">
    <location>
        <begin position="453"/>
        <end position="657"/>
    </location>
</feature>
<feature type="transmembrane region" description="Helical" evidence="8">
    <location>
        <begin position="180"/>
        <end position="201"/>
    </location>
</feature>
<dbReference type="PANTHER" id="PTHR43065">
    <property type="entry name" value="SENSOR HISTIDINE KINASE"/>
    <property type="match status" value="1"/>
</dbReference>
<dbReference type="PANTHER" id="PTHR43065:SF46">
    <property type="entry name" value="C4-DICARBOXYLATE TRANSPORT SENSOR PROTEIN DCTB"/>
    <property type="match status" value="1"/>
</dbReference>
<evidence type="ECO:0000256" key="1">
    <source>
        <dbReference type="ARBA" id="ARBA00000085"/>
    </source>
</evidence>
<organism evidence="10 11">
    <name type="scientific">candidate division TA06 bacterium</name>
    <dbReference type="NCBI Taxonomy" id="2250710"/>
    <lineage>
        <taxon>Bacteria</taxon>
        <taxon>Bacteria division TA06</taxon>
    </lineage>
</organism>
<dbReference type="GO" id="GO:0005524">
    <property type="term" value="F:ATP binding"/>
    <property type="evidence" value="ECO:0007669"/>
    <property type="project" value="UniProtKB-KW"/>
</dbReference>
<evidence type="ECO:0000256" key="8">
    <source>
        <dbReference type="SAM" id="Phobius"/>
    </source>
</evidence>
<evidence type="ECO:0000313" key="11">
    <source>
        <dbReference type="Proteomes" id="UP000282321"/>
    </source>
</evidence>
<dbReference type="EMBL" id="QNBC01000125">
    <property type="protein sequence ID" value="RKX64891.1"/>
    <property type="molecule type" value="Genomic_DNA"/>
</dbReference>
<dbReference type="GO" id="GO:0004673">
    <property type="term" value="F:protein histidine kinase activity"/>
    <property type="evidence" value="ECO:0007669"/>
    <property type="project" value="UniProtKB-EC"/>
</dbReference>
<feature type="transmembrane region" description="Helical" evidence="8">
    <location>
        <begin position="123"/>
        <end position="143"/>
    </location>
</feature>
<proteinExistence type="predicted"/>
<keyword evidence="3" id="KW-0808">Transferase</keyword>
<keyword evidence="8" id="KW-0812">Transmembrane</keyword>
<keyword evidence="4" id="KW-0547">Nucleotide-binding</keyword>
<keyword evidence="6" id="KW-0067">ATP-binding</keyword>
<dbReference type="InterPro" id="IPR003594">
    <property type="entry name" value="HATPase_dom"/>
</dbReference>
<protein>
    <recommendedName>
        <fullName evidence="2">histidine kinase</fullName>
        <ecNumber evidence="2">2.7.13.3</ecNumber>
    </recommendedName>
</protein>
<gene>
    <name evidence="10" type="ORF">DRP44_07460</name>
</gene>
<keyword evidence="5" id="KW-0418">Kinase</keyword>
<dbReference type="InterPro" id="IPR036890">
    <property type="entry name" value="HATPase_C_sf"/>
</dbReference>
<dbReference type="SUPFAM" id="SSF55874">
    <property type="entry name" value="ATPase domain of HSP90 chaperone/DNA topoisomerase II/histidine kinase"/>
    <property type="match status" value="1"/>
</dbReference>
<evidence type="ECO:0000256" key="4">
    <source>
        <dbReference type="ARBA" id="ARBA00022741"/>
    </source>
</evidence>
<reference evidence="10 11" key="1">
    <citation type="submission" date="2018-06" db="EMBL/GenBank/DDBJ databases">
        <title>Extensive metabolic versatility and redundancy in microbially diverse, dynamic hydrothermal sediments.</title>
        <authorList>
            <person name="Dombrowski N."/>
            <person name="Teske A."/>
            <person name="Baker B.J."/>
        </authorList>
    </citation>
    <scope>NUCLEOTIDE SEQUENCE [LARGE SCALE GENOMIC DNA]</scope>
    <source>
        <strain evidence="10">B35_G9</strain>
    </source>
</reference>
<evidence type="ECO:0000259" key="9">
    <source>
        <dbReference type="PROSITE" id="PS50109"/>
    </source>
</evidence>
<feature type="transmembrane region" description="Helical" evidence="8">
    <location>
        <begin position="155"/>
        <end position="174"/>
    </location>
</feature>
<comment type="caution">
    <text evidence="10">The sequence shown here is derived from an EMBL/GenBank/DDBJ whole genome shotgun (WGS) entry which is preliminary data.</text>
</comment>
<evidence type="ECO:0000256" key="2">
    <source>
        <dbReference type="ARBA" id="ARBA00012438"/>
    </source>
</evidence>